<dbReference type="PANTHER" id="PTHR13774:SF17">
    <property type="entry name" value="PHENAZINE BIOSYNTHESIS-LIKE DOMAIN-CONTAINING PROTEIN"/>
    <property type="match status" value="1"/>
</dbReference>
<keyword evidence="5" id="KW-1185">Reference proteome</keyword>
<reference evidence="4" key="1">
    <citation type="submission" date="2023-03" db="EMBL/GenBank/DDBJ databases">
        <authorList>
            <person name="Julca I."/>
        </authorList>
    </citation>
    <scope>NUCLEOTIDE SEQUENCE</scope>
</reference>
<dbReference type="Pfam" id="PF02567">
    <property type="entry name" value="PhzC-PhzF"/>
    <property type="match status" value="1"/>
</dbReference>
<proteinExistence type="inferred from homology"/>
<dbReference type="GO" id="GO:0016853">
    <property type="term" value="F:isomerase activity"/>
    <property type="evidence" value="ECO:0007669"/>
    <property type="project" value="UniProtKB-KW"/>
</dbReference>
<dbReference type="Proteomes" id="UP001161247">
    <property type="component" value="Chromosome 5"/>
</dbReference>
<gene>
    <name evidence="4" type="ORF">OLC1_LOCUS16080</name>
</gene>
<dbReference type="SUPFAM" id="SSF54506">
    <property type="entry name" value="Diaminopimelate epimerase-like"/>
    <property type="match status" value="1"/>
</dbReference>
<feature type="signal peptide" evidence="3">
    <location>
        <begin position="1"/>
        <end position="16"/>
    </location>
</feature>
<evidence type="ECO:0000256" key="2">
    <source>
        <dbReference type="ARBA" id="ARBA00023235"/>
    </source>
</evidence>
<keyword evidence="3" id="KW-0732">Signal</keyword>
<keyword evidence="2" id="KW-0413">Isomerase</keyword>
<feature type="chain" id="PRO_5043718217" evidence="3">
    <location>
        <begin position="17"/>
        <end position="273"/>
    </location>
</feature>
<dbReference type="InterPro" id="IPR003719">
    <property type="entry name" value="Phenazine_PhzF-like"/>
</dbReference>
<evidence type="ECO:0000256" key="3">
    <source>
        <dbReference type="SAM" id="SignalP"/>
    </source>
</evidence>
<organism evidence="4 5">
    <name type="scientific">Oldenlandia corymbosa var. corymbosa</name>
    <dbReference type="NCBI Taxonomy" id="529605"/>
    <lineage>
        <taxon>Eukaryota</taxon>
        <taxon>Viridiplantae</taxon>
        <taxon>Streptophyta</taxon>
        <taxon>Embryophyta</taxon>
        <taxon>Tracheophyta</taxon>
        <taxon>Spermatophyta</taxon>
        <taxon>Magnoliopsida</taxon>
        <taxon>eudicotyledons</taxon>
        <taxon>Gunneridae</taxon>
        <taxon>Pentapetalae</taxon>
        <taxon>asterids</taxon>
        <taxon>lamiids</taxon>
        <taxon>Gentianales</taxon>
        <taxon>Rubiaceae</taxon>
        <taxon>Rubioideae</taxon>
        <taxon>Spermacoceae</taxon>
        <taxon>Hedyotis-Oldenlandia complex</taxon>
        <taxon>Oldenlandia</taxon>
    </lineage>
</organism>
<dbReference type="GO" id="GO:0005737">
    <property type="term" value="C:cytoplasm"/>
    <property type="evidence" value="ECO:0007669"/>
    <property type="project" value="TreeGrafter"/>
</dbReference>
<dbReference type="EMBL" id="OX459122">
    <property type="protein sequence ID" value="CAI9107884.1"/>
    <property type="molecule type" value="Genomic_DNA"/>
</dbReference>
<sequence>MIWLTLLLFSVFPGKSTKTFPTKTIPGISPVPSAGGESRNYRKLVAFPMSKNSTRFCVVDAFTGEAFKGNPAVVCLLEDVKDDRWLQSVATEFNIPTTAYLTPISESSESTSPRFAIRWFTPVAEVQLCGHATLAASHFLFSYGLVKSDIIEFSSHSGVLTAKKLLKSVTSGAVNDLNNTSNGHGDDQDDYFIELDFPVVHIAECHSADVSQISKSLNGASIVEVQKTTTAEDLFVRFINHVLIGQFMVDINYNGENVIKQLVLGRLCSHQPK</sequence>
<evidence type="ECO:0000313" key="5">
    <source>
        <dbReference type="Proteomes" id="UP001161247"/>
    </source>
</evidence>
<dbReference type="PANTHER" id="PTHR13774">
    <property type="entry name" value="PHENAZINE BIOSYNTHESIS PROTEIN"/>
    <property type="match status" value="1"/>
</dbReference>
<name>A0AAV1DJ59_OLDCO</name>
<comment type="similarity">
    <text evidence="1">Belongs to the PhzF family.</text>
</comment>
<accession>A0AAV1DJ59</accession>
<protein>
    <submittedName>
        <fullName evidence="4">OLC1v1007361C3</fullName>
    </submittedName>
</protein>
<evidence type="ECO:0000256" key="1">
    <source>
        <dbReference type="ARBA" id="ARBA00008270"/>
    </source>
</evidence>
<dbReference type="Gene3D" id="3.10.310.10">
    <property type="entry name" value="Diaminopimelate Epimerase, Chain A, domain 1"/>
    <property type="match status" value="1"/>
</dbReference>
<dbReference type="AlphaFoldDB" id="A0AAV1DJ59"/>
<evidence type="ECO:0000313" key="4">
    <source>
        <dbReference type="EMBL" id="CAI9107884.1"/>
    </source>
</evidence>